<evidence type="ECO:0000313" key="7">
    <source>
        <dbReference type="Proteomes" id="UP000561181"/>
    </source>
</evidence>
<keyword evidence="4 5" id="KW-0472">Membrane</keyword>
<reference evidence="6 7" key="1">
    <citation type="submission" date="2020-04" db="EMBL/GenBank/DDBJ databases">
        <authorList>
            <person name="Liu A."/>
        </authorList>
    </citation>
    <scope>NUCLEOTIDE SEQUENCE [LARGE SCALE GENOMIC DNA]</scope>
    <source>
        <strain evidence="6 7">RZ02</strain>
    </source>
</reference>
<evidence type="ECO:0000256" key="1">
    <source>
        <dbReference type="ARBA" id="ARBA00004127"/>
    </source>
</evidence>
<feature type="transmembrane region" description="Helical" evidence="5">
    <location>
        <begin position="122"/>
        <end position="151"/>
    </location>
</feature>
<keyword evidence="3 5" id="KW-1133">Transmembrane helix</keyword>
<evidence type="ECO:0000256" key="2">
    <source>
        <dbReference type="ARBA" id="ARBA00022692"/>
    </source>
</evidence>
<keyword evidence="7" id="KW-1185">Reference proteome</keyword>
<gene>
    <name evidence="6" type="ORF">HKD42_04140</name>
</gene>
<proteinExistence type="predicted"/>
<feature type="transmembrane region" description="Helical" evidence="5">
    <location>
        <begin position="44"/>
        <end position="65"/>
    </location>
</feature>
<evidence type="ECO:0000256" key="5">
    <source>
        <dbReference type="SAM" id="Phobius"/>
    </source>
</evidence>
<keyword evidence="2 5" id="KW-0812">Transmembrane</keyword>
<sequence>MVDAIPLIALVVIFIASLWRGRSVSRSSGDNAWAFGSAKGRQRLAGAAFAISIVILAFAAAEAALRSESAYALIGALISIAGGAIVIVAQIQMGRAWRVGVREGDAPLFVQHGLFRFSRNPIFVGMMLIGLGIAVTANSWWAWAALLAFVLTCREQVRIEEAHLNDSFGVAYISFKNDVPRWIGIPK</sequence>
<dbReference type="InterPro" id="IPR007318">
    <property type="entry name" value="Phopholipid_MeTrfase"/>
</dbReference>
<dbReference type="GO" id="GO:0008168">
    <property type="term" value="F:methyltransferase activity"/>
    <property type="evidence" value="ECO:0007669"/>
    <property type="project" value="UniProtKB-KW"/>
</dbReference>
<dbReference type="AlphaFoldDB" id="A0A848QJJ0"/>
<accession>A0A848QJJ0</accession>
<organism evidence="6 7">
    <name type="scientific">Pontixanthobacter rizhaonensis</name>
    <dbReference type="NCBI Taxonomy" id="2730337"/>
    <lineage>
        <taxon>Bacteria</taxon>
        <taxon>Pseudomonadati</taxon>
        <taxon>Pseudomonadota</taxon>
        <taxon>Alphaproteobacteria</taxon>
        <taxon>Sphingomonadales</taxon>
        <taxon>Erythrobacteraceae</taxon>
        <taxon>Pontixanthobacter</taxon>
    </lineage>
</organism>
<dbReference type="GO" id="GO:0032259">
    <property type="term" value="P:methylation"/>
    <property type="evidence" value="ECO:0007669"/>
    <property type="project" value="UniProtKB-KW"/>
</dbReference>
<name>A0A848QJJ0_9SPHN</name>
<dbReference type="PANTHER" id="PTHR12714">
    <property type="entry name" value="PROTEIN-S ISOPRENYLCYSTEINE O-METHYLTRANSFERASE"/>
    <property type="match status" value="1"/>
</dbReference>
<keyword evidence="6" id="KW-0808">Transferase</keyword>
<dbReference type="GO" id="GO:0012505">
    <property type="term" value="C:endomembrane system"/>
    <property type="evidence" value="ECO:0007669"/>
    <property type="project" value="UniProtKB-SubCell"/>
</dbReference>
<dbReference type="Gene3D" id="1.20.120.1630">
    <property type="match status" value="1"/>
</dbReference>
<evidence type="ECO:0000256" key="3">
    <source>
        <dbReference type="ARBA" id="ARBA00022989"/>
    </source>
</evidence>
<evidence type="ECO:0000256" key="4">
    <source>
        <dbReference type="ARBA" id="ARBA00023136"/>
    </source>
</evidence>
<dbReference type="PANTHER" id="PTHR12714:SF9">
    <property type="entry name" value="PROTEIN-S-ISOPRENYLCYSTEINE O-METHYLTRANSFERASE"/>
    <property type="match status" value="1"/>
</dbReference>
<dbReference type="EMBL" id="JABCRE010000002">
    <property type="protein sequence ID" value="NMW31244.1"/>
    <property type="molecule type" value="Genomic_DNA"/>
</dbReference>
<comment type="subcellular location">
    <subcellularLocation>
        <location evidence="1">Endomembrane system</location>
        <topology evidence="1">Multi-pass membrane protein</topology>
    </subcellularLocation>
</comment>
<feature type="transmembrane region" description="Helical" evidence="5">
    <location>
        <begin position="72"/>
        <end position="93"/>
    </location>
</feature>
<protein>
    <submittedName>
        <fullName evidence="6">Isoprenylcysteine carboxylmethyltransferase family protein</fullName>
    </submittedName>
</protein>
<dbReference type="Pfam" id="PF04191">
    <property type="entry name" value="PEMT"/>
    <property type="match status" value="1"/>
</dbReference>
<dbReference type="RefSeq" id="WP_170010564.1">
    <property type="nucleotide sequence ID" value="NZ_JABCRE010000002.1"/>
</dbReference>
<keyword evidence="6" id="KW-0489">Methyltransferase</keyword>
<comment type="caution">
    <text evidence="6">The sequence shown here is derived from an EMBL/GenBank/DDBJ whole genome shotgun (WGS) entry which is preliminary data.</text>
</comment>
<dbReference type="Proteomes" id="UP000561181">
    <property type="component" value="Unassembled WGS sequence"/>
</dbReference>
<evidence type="ECO:0000313" key="6">
    <source>
        <dbReference type="EMBL" id="NMW31244.1"/>
    </source>
</evidence>